<feature type="non-terminal residue" evidence="1">
    <location>
        <position position="1"/>
    </location>
</feature>
<reference evidence="1" key="1">
    <citation type="submission" date="2018-05" db="EMBL/GenBank/DDBJ databases">
        <authorList>
            <person name="Lanie J.A."/>
            <person name="Ng W.-L."/>
            <person name="Kazmierczak K.M."/>
            <person name="Andrzejewski T.M."/>
            <person name="Davidsen T.M."/>
            <person name="Wayne K.J."/>
            <person name="Tettelin H."/>
            <person name="Glass J.I."/>
            <person name="Rusch D."/>
            <person name="Podicherti R."/>
            <person name="Tsui H.-C.T."/>
            <person name="Winkler M.E."/>
        </authorList>
    </citation>
    <scope>NUCLEOTIDE SEQUENCE</scope>
</reference>
<evidence type="ECO:0000313" key="1">
    <source>
        <dbReference type="EMBL" id="SVD97066.1"/>
    </source>
</evidence>
<evidence type="ECO:0008006" key="2">
    <source>
        <dbReference type="Google" id="ProtNLM"/>
    </source>
</evidence>
<name>A0A382ZN96_9ZZZZ</name>
<dbReference type="EMBL" id="UINC01185390">
    <property type="protein sequence ID" value="SVD97066.1"/>
    <property type="molecule type" value="Genomic_DNA"/>
</dbReference>
<protein>
    <recommendedName>
        <fullName evidence="2">Outer membrane protein beta-barrel domain-containing protein</fullName>
    </recommendedName>
</protein>
<accession>A0A382ZN96</accession>
<gene>
    <name evidence="1" type="ORF">METZ01_LOCUS449920</name>
</gene>
<sequence>NTINQNVEDESVDAKLDYLISEMEELKSQKSNSDDIIVEKDVDEKQSRPIKIQKTQGIGFIAFEDFLQIGYSRALNDNWYYLISYANIQDRLFKKLINVESFQTITGNNHSIGLVRYYVLTDYQNNDFMWLLIGGVANYLTVSWKDTERNISGDVNKIFPSLTAGIGLRPFWINKYSIGAGVTLTIATSLLPKSYSETDGIVILSGWQIKLFPALLLNIDFPLPK</sequence>
<organism evidence="1">
    <name type="scientific">marine metagenome</name>
    <dbReference type="NCBI Taxonomy" id="408172"/>
    <lineage>
        <taxon>unclassified sequences</taxon>
        <taxon>metagenomes</taxon>
        <taxon>ecological metagenomes</taxon>
    </lineage>
</organism>
<proteinExistence type="predicted"/>
<dbReference type="AlphaFoldDB" id="A0A382ZN96"/>